<sequence length="175" mass="18410">MVDGDKGIQCQTSILPNTISLACTKFRMVDAKFRSSFGGRLRFRMKQMFRETFQNCKGAKKTFRNYPRNQVGLCVVVVELVFGMVVVPGVVVAVNGVNGGGGGGCMVVVVEVVGSGVVVEVVLGVVAVLGVVGNGVEVVVGAVVEVAIGAVGSDMVVEVVFGVVDTLYHYHIEID</sequence>
<gene>
    <name evidence="2" type="ORF">LR48_Vigan05g111200</name>
</gene>
<organism evidence="2 3">
    <name type="scientific">Phaseolus angularis</name>
    <name type="common">Azuki bean</name>
    <name type="synonym">Vigna angularis</name>
    <dbReference type="NCBI Taxonomy" id="3914"/>
    <lineage>
        <taxon>Eukaryota</taxon>
        <taxon>Viridiplantae</taxon>
        <taxon>Streptophyta</taxon>
        <taxon>Embryophyta</taxon>
        <taxon>Tracheophyta</taxon>
        <taxon>Spermatophyta</taxon>
        <taxon>Magnoliopsida</taxon>
        <taxon>eudicotyledons</taxon>
        <taxon>Gunneridae</taxon>
        <taxon>Pentapetalae</taxon>
        <taxon>rosids</taxon>
        <taxon>fabids</taxon>
        <taxon>Fabales</taxon>
        <taxon>Fabaceae</taxon>
        <taxon>Papilionoideae</taxon>
        <taxon>50 kb inversion clade</taxon>
        <taxon>NPAAA clade</taxon>
        <taxon>indigoferoid/millettioid clade</taxon>
        <taxon>Phaseoleae</taxon>
        <taxon>Vigna</taxon>
    </lineage>
</organism>
<dbReference type="PROSITE" id="PS51257">
    <property type="entry name" value="PROKAR_LIPOPROTEIN"/>
    <property type="match status" value="1"/>
</dbReference>
<evidence type="ECO:0000256" key="1">
    <source>
        <dbReference type="SAM" id="Phobius"/>
    </source>
</evidence>
<evidence type="ECO:0000313" key="2">
    <source>
        <dbReference type="EMBL" id="KOM43508.1"/>
    </source>
</evidence>
<dbReference type="Gramene" id="KOM43508">
    <property type="protein sequence ID" value="KOM43508"/>
    <property type="gene ID" value="LR48_Vigan05g111200"/>
</dbReference>
<proteinExistence type="predicted"/>
<keyword evidence="1" id="KW-0472">Membrane</keyword>
<reference evidence="3" key="1">
    <citation type="journal article" date="2015" name="Proc. Natl. Acad. Sci. U.S.A.">
        <title>Genome sequencing of adzuki bean (Vigna angularis) provides insight into high starch and low fat accumulation and domestication.</title>
        <authorList>
            <person name="Yang K."/>
            <person name="Tian Z."/>
            <person name="Chen C."/>
            <person name="Luo L."/>
            <person name="Zhao B."/>
            <person name="Wang Z."/>
            <person name="Yu L."/>
            <person name="Li Y."/>
            <person name="Sun Y."/>
            <person name="Li W."/>
            <person name="Chen Y."/>
            <person name="Li Y."/>
            <person name="Zhang Y."/>
            <person name="Ai D."/>
            <person name="Zhao J."/>
            <person name="Shang C."/>
            <person name="Ma Y."/>
            <person name="Wu B."/>
            <person name="Wang M."/>
            <person name="Gao L."/>
            <person name="Sun D."/>
            <person name="Zhang P."/>
            <person name="Guo F."/>
            <person name="Wang W."/>
            <person name="Li Y."/>
            <person name="Wang J."/>
            <person name="Varshney R.K."/>
            <person name="Wang J."/>
            <person name="Ling H.Q."/>
            <person name="Wan P."/>
        </authorList>
    </citation>
    <scope>NUCLEOTIDE SEQUENCE</scope>
    <source>
        <strain evidence="3">cv. Jingnong 6</strain>
    </source>
</reference>
<accession>A0A0L9UL91</accession>
<feature type="transmembrane region" description="Helical" evidence="1">
    <location>
        <begin position="106"/>
        <end position="132"/>
    </location>
</feature>
<dbReference type="AlphaFoldDB" id="A0A0L9UL91"/>
<name>A0A0L9UL91_PHAAN</name>
<protein>
    <submittedName>
        <fullName evidence="2">Uncharacterized protein</fullName>
    </submittedName>
</protein>
<evidence type="ECO:0000313" key="3">
    <source>
        <dbReference type="Proteomes" id="UP000053144"/>
    </source>
</evidence>
<dbReference type="Proteomes" id="UP000053144">
    <property type="component" value="Chromosome 5"/>
</dbReference>
<feature type="transmembrane region" description="Helical" evidence="1">
    <location>
        <begin position="71"/>
        <end position="94"/>
    </location>
</feature>
<keyword evidence="1" id="KW-1133">Transmembrane helix</keyword>
<dbReference type="EMBL" id="CM003375">
    <property type="protein sequence ID" value="KOM43508.1"/>
    <property type="molecule type" value="Genomic_DNA"/>
</dbReference>
<keyword evidence="1" id="KW-0812">Transmembrane</keyword>